<proteinExistence type="predicted"/>
<accession>A0ABD2UX44</accession>
<protein>
    <recommendedName>
        <fullName evidence="5">Bifunctional inhibitor/plant lipid transfer protein/seed storage helical domain-containing protein</fullName>
    </recommendedName>
</protein>
<evidence type="ECO:0000313" key="4">
    <source>
        <dbReference type="Proteomes" id="UP001627284"/>
    </source>
</evidence>
<comment type="caution">
    <text evidence="3">The sequence shown here is derived from an EMBL/GenBank/DDBJ whole genome shotgun (WGS) entry which is preliminary data.</text>
</comment>
<dbReference type="InterPro" id="IPR036312">
    <property type="entry name" value="Bifun_inhib/LTP/seed_sf"/>
</dbReference>
<dbReference type="PANTHER" id="PTHR33214">
    <property type="entry name" value="BIFUNCTIONAL INHIBITOR/LIPID-TRANSFER PROTEIN/SEED STORAGE 2S ALBUMIN SUPERFAMILY PROTEIN"/>
    <property type="match status" value="1"/>
</dbReference>
<dbReference type="EMBL" id="JBJKTR010000003">
    <property type="protein sequence ID" value="KAL3372840.1"/>
    <property type="molecule type" value="Genomic_DNA"/>
</dbReference>
<gene>
    <name evidence="3" type="ORF">AABB24_005060</name>
</gene>
<organism evidence="3 4">
    <name type="scientific">Solanum stoloniferum</name>
    <dbReference type="NCBI Taxonomy" id="62892"/>
    <lineage>
        <taxon>Eukaryota</taxon>
        <taxon>Viridiplantae</taxon>
        <taxon>Streptophyta</taxon>
        <taxon>Embryophyta</taxon>
        <taxon>Tracheophyta</taxon>
        <taxon>Spermatophyta</taxon>
        <taxon>Magnoliopsida</taxon>
        <taxon>eudicotyledons</taxon>
        <taxon>Gunneridae</taxon>
        <taxon>Pentapetalae</taxon>
        <taxon>asterids</taxon>
        <taxon>lamiids</taxon>
        <taxon>Solanales</taxon>
        <taxon>Solanaceae</taxon>
        <taxon>Solanoideae</taxon>
        <taxon>Solaneae</taxon>
        <taxon>Solanum</taxon>
    </lineage>
</organism>
<dbReference type="GO" id="GO:0008289">
    <property type="term" value="F:lipid binding"/>
    <property type="evidence" value="ECO:0007669"/>
    <property type="project" value="UniProtKB-KW"/>
</dbReference>
<name>A0ABD2UX44_9SOLN</name>
<dbReference type="InterPro" id="IPR033872">
    <property type="entry name" value="nsLTP2"/>
</dbReference>
<sequence>FSLSFNIIFTIYSSKFLQIIKLWTMKKGTSFVAMIFLVLFLSELLVTEAVTCDVMELIPCVTAIMTSQPPSTTCCAKLKKQKPCLSTYLMNPNYKQYVKSPNAKIILKTCGVPDPDCCKGSIKKVHG</sequence>
<dbReference type="CDD" id="cd01959">
    <property type="entry name" value="nsLTP2"/>
    <property type="match status" value="1"/>
</dbReference>
<keyword evidence="1" id="KW-0813">Transport</keyword>
<reference evidence="3 4" key="1">
    <citation type="submission" date="2024-05" db="EMBL/GenBank/DDBJ databases">
        <title>De novo assembly of an allotetraploid wild potato.</title>
        <authorList>
            <person name="Hosaka A.J."/>
        </authorList>
    </citation>
    <scope>NUCLEOTIDE SEQUENCE [LARGE SCALE GENOMIC DNA]</scope>
    <source>
        <tissue evidence="3">Young leaves</tissue>
    </source>
</reference>
<dbReference type="AlphaFoldDB" id="A0ABD2UX44"/>
<keyword evidence="2" id="KW-0446">Lipid-binding</keyword>
<dbReference type="SUPFAM" id="SSF47699">
    <property type="entry name" value="Bifunctional inhibitor/lipid-transfer protein/seed storage 2S albumin"/>
    <property type="match status" value="1"/>
</dbReference>
<evidence type="ECO:0000313" key="3">
    <source>
        <dbReference type="EMBL" id="KAL3372840.1"/>
    </source>
</evidence>
<feature type="non-terminal residue" evidence="3">
    <location>
        <position position="1"/>
    </location>
</feature>
<dbReference type="Gene3D" id="1.10.110.10">
    <property type="entry name" value="Plant lipid-transfer and hydrophobic proteins"/>
    <property type="match status" value="1"/>
</dbReference>
<dbReference type="Proteomes" id="UP001627284">
    <property type="component" value="Unassembled WGS sequence"/>
</dbReference>
<evidence type="ECO:0000256" key="2">
    <source>
        <dbReference type="ARBA" id="ARBA00023121"/>
    </source>
</evidence>
<evidence type="ECO:0000256" key="1">
    <source>
        <dbReference type="ARBA" id="ARBA00022448"/>
    </source>
</evidence>
<evidence type="ECO:0008006" key="5">
    <source>
        <dbReference type="Google" id="ProtNLM"/>
    </source>
</evidence>
<dbReference type="PANTHER" id="PTHR33214:SF81">
    <property type="entry name" value="NON-SPECIFIC LIPID-TRANSFER PROTEIN 2-LIKE"/>
    <property type="match status" value="1"/>
</dbReference>
<keyword evidence="4" id="KW-1185">Reference proteome</keyword>